<feature type="non-terminal residue" evidence="3">
    <location>
        <position position="527"/>
    </location>
</feature>
<name>K2MRP3_TRYCR</name>
<feature type="domain" description="Retrotransposon hot spot protein N-terminal" evidence="2">
    <location>
        <begin position="1"/>
        <end position="108"/>
    </location>
</feature>
<feature type="domain" description="Retrotransposon hot spot protein,C-terminal" evidence="1">
    <location>
        <begin position="121"/>
        <end position="415"/>
    </location>
</feature>
<dbReference type="PANTHER" id="PTHR33129:SF3">
    <property type="entry name" value="HOT SPOT (RHS) PROTEIN, PUTATIVE-RELATED"/>
    <property type="match status" value="1"/>
</dbReference>
<dbReference type="OrthoDB" id="2340858at2759"/>
<dbReference type="AlphaFoldDB" id="K2MRP3"/>
<protein>
    <submittedName>
        <fullName evidence="3">Retrotransposon hot spot (RHS) protein, putative</fullName>
    </submittedName>
</protein>
<accession>K2MRP3</accession>
<evidence type="ECO:0000259" key="1">
    <source>
        <dbReference type="Pfam" id="PF07999"/>
    </source>
</evidence>
<dbReference type="InterPro" id="IPR046835">
    <property type="entry name" value="RHS_N"/>
</dbReference>
<sequence>SVYNARWSHVVELPGGEKTKTGTGMVVKEGKPKQSWTYKKVGLTLEKDDGAEQSGAAPPRLMVLTSDKGWPYTLNRKENQSTRDCYVNCEVDRVWQTVKGDLTEWFSNFDLSRNPSPMPRVLIGTPGIGKSLAAGSYLLYQLLHYDIEKLQVVVHCFGDTAYVFDKTAPTVTQYVGAITSKSVVWSLGQRGMKGYIIYDVAEKGTPPATNFAPASGWGMIVVSSPKVSNYDKWVTQLTARRIIMNCPDEMDVKAMCAWMKQGVSKDEQAKYWEMVKTHMDEVGPIPRYIFDEESFNERCGAVKFALDSINEVTVKEYFLRGDELPWYSENPSHKLVKIVRELYEDCETFFNAPMCVYIKEKTLEIFLGLTEYNSFLNLLLASRDIMFPIFFEYLALKSFMESAFVKMMAKNLTELERPTGRQAKPCVLKLKPELHPKGYEGLVPSEYETTIRKIKYGVLYKPWVTNFPLVDAFFFVKSNPMTLVGLQMTTASQHHTKTSTLKRFNERLAAYFEDWEELSREMPWEII</sequence>
<dbReference type="InterPro" id="IPR046836">
    <property type="entry name" value="RHS_C"/>
</dbReference>
<evidence type="ECO:0000313" key="3">
    <source>
        <dbReference type="EMBL" id="EKF29725.1"/>
    </source>
</evidence>
<evidence type="ECO:0000259" key="2">
    <source>
        <dbReference type="Pfam" id="PF20445"/>
    </source>
</evidence>
<gene>
    <name evidence="3" type="ORF">MOQ_006475</name>
</gene>
<evidence type="ECO:0000313" key="4">
    <source>
        <dbReference type="Proteomes" id="UP000007350"/>
    </source>
</evidence>
<dbReference type="Pfam" id="PF20445">
    <property type="entry name" value="RHS_N"/>
    <property type="match status" value="1"/>
</dbReference>
<dbReference type="Proteomes" id="UP000007350">
    <property type="component" value="Unassembled WGS sequence"/>
</dbReference>
<dbReference type="PANTHER" id="PTHR33129">
    <property type="entry name" value="PROTEIN KINASE DOMAIN-CONTAINING PROTEIN-RELATED"/>
    <property type="match status" value="1"/>
</dbReference>
<comment type="caution">
    <text evidence="3">The sequence shown here is derived from an EMBL/GenBank/DDBJ whole genome shotgun (WGS) entry which is preliminary data.</text>
</comment>
<dbReference type="InterPro" id="IPR052980">
    <property type="entry name" value="Crinkler_effector"/>
</dbReference>
<dbReference type="EMBL" id="AHKC01012722">
    <property type="protein sequence ID" value="EKF29725.1"/>
    <property type="molecule type" value="Genomic_DNA"/>
</dbReference>
<organism evidence="3 4">
    <name type="scientific">Trypanosoma cruzi marinkellei</name>
    <dbReference type="NCBI Taxonomy" id="85056"/>
    <lineage>
        <taxon>Eukaryota</taxon>
        <taxon>Discoba</taxon>
        <taxon>Euglenozoa</taxon>
        <taxon>Kinetoplastea</taxon>
        <taxon>Metakinetoplastina</taxon>
        <taxon>Trypanosomatida</taxon>
        <taxon>Trypanosomatidae</taxon>
        <taxon>Trypanosoma</taxon>
        <taxon>Schizotrypanum</taxon>
    </lineage>
</organism>
<dbReference type="NCBIfam" id="TIGR01631">
    <property type="entry name" value="Trypano_RHS"/>
    <property type="match status" value="1"/>
</dbReference>
<dbReference type="InterPro" id="IPR006518">
    <property type="entry name" value="Trypano_RHS"/>
</dbReference>
<keyword evidence="4" id="KW-1185">Reference proteome</keyword>
<dbReference type="Pfam" id="PF07999">
    <property type="entry name" value="RHSP"/>
    <property type="match status" value="1"/>
</dbReference>
<feature type="non-terminal residue" evidence="3">
    <location>
        <position position="1"/>
    </location>
</feature>
<proteinExistence type="predicted"/>
<reference evidence="3 4" key="1">
    <citation type="journal article" date="2012" name="BMC Genomics">
        <title>Comparative genomic analysis of human infective Trypanosoma cruzi lineages with the bat-restricted subspecies T. cruzi marinkellei.</title>
        <authorList>
            <person name="Franzen O."/>
            <person name="Talavera-Lopez C."/>
            <person name="Ochaya S."/>
            <person name="Butler C.E."/>
            <person name="Messenger L.A."/>
            <person name="Lewis M.D."/>
            <person name="Llewellyn M.S."/>
            <person name="Marinkelle C.J."/>
            <person name="Tyler K.M."/>
            <person name="Miles M.A."/>
            <person name="Andersson B."/>
        </authorList>
    </citation>
    <scope>NUCLEOTIDE SEQUENCE [LARGE SCALE GENOMIC DNA]</scope>
    <source>
        <strain evidence="3 4">B7</strain>
    </source>
</reference>